<dbReference type="EMBL" id="BARU01011344">
    <property type="protein sequence ID" value="GAH44001.1"/>
    <property type="molecule type" value="Genomic_DNA"/>
</dbReference>
<accession>X1FEI0</accession>
<name>X1FEI0_9ZZZZ</name>
<sequence length="40" mass="4733">RIYKYFPKQFYKIINKKKWKAGRESGNGASSFHVLNVNNT</sequence>
<evidence type="ECO:0000313" key="1">
    <source>
        <dbReference type="EMBL" id="GAH44001.1"/>
    </source>
</evidence>
<feature type="non-terminal residue" evidence="1">
    <location>
        <position position="1"/>
    </location>
</feature>
<comment type="caution">
    <text evidence="1">The sequence shown here is derived from an EMBL/GenBank/DDBJ whole genome shotgun (WGS) entry which is preliminary data.</text>
</comment>
<protein>
    <submittedName>
        <fullName evidence="1">Uncharacterized protein</fullName>
    </submittedName>
</protein>
<dbReference type="AlphaFoldDB" id="X1FEI0"/>
<organism evidence="1">
    <name type="scientific">marine sediment metagenome</name>
    <dbReference type="NCBI Taxonomy" id="412755"/>
    <lineage>
        <taxon>unclassified sequences</taxon>
        <taxon>metagenomes</taxon>
        <taxon>ecological metagenomes</taxon>
    </lineage>
</organism>
<reference evidence="1" key="1">
    <citation type="journal article" date="2014" name="Front. Microbiol.">
        <title>High frequency of phylogenetically diverse reductive dehalogenase-homologous genes in deep subseafloor sedimentary metagenomes.</title>
        <authorList>
            <person name="Kawai M."/>
            <person name="Futagami T."/>
            <person name="Toyoda A."/>
            <person name="Takaki Y."/>
            <person name="Nishi S."/>
            <person name="Hori S."/>
            <person name="Arai W."/>
            <person name="Tsubouchi T."/>
            <person name="Morono Y."/>
            <person name="Uchiyama I."/>
            <person name="Ito T."/>
            <person name="Fujiyama A."/>
            <person name="Inagaki F."/>
            <person name="Takami H."/>
        </authorList>
    </citation>
    <scope>NUCLEOTIDE SEQUENCE</scope>
    <source>
        <strain evidence="1">Expedition CK06-06</strain>
    </source>
</reference>
<proteinExistence type="predicted"/>
<gene>
    <name evidence="1" type="ORF">S03H2_21339</name>
</gene>